<comment type="catalytic activity">
    <reaction evidence="7">
        <text>a 2'-deoxyadenosine in DNA + S-adenosyl-L-methionine = an N(6)-methyl-2'-deoxyadenosine in DNA + S-adenosyl-L-homocysteine + H(+)</text>
        <dbReference type="Rhea" id="RHEA:15197"/>
        <dbReference type="Rhea" id="RHEA-COMP:12418"/>
        <dbReference type="Rhea" id="RHEA-COMP:12419"/>
        <dbReference type="ChEBI" id="CHEBI:15378"/>
        <dbReference type="ChEBI" id="CHEBI:57856"/>
        <dbReference type="ChEBI" id="CHEBI:59789"/>
        <dbReference type="ChEBI" id="CHEBI:90615"/>
        <dbReference type="ChEBI" id="CHEBI:90616"/>
        <dbReference type="EC" id="2.1.1.72"/>
    </reaction>
</comment>
<evidence type="ECO:0000256" key="1">
    <source>
        <dbReference type="ARBA" id="ARBA00006594"/>
    </source>
</evidence>
<comment type="similarity">
    <text evidence="1">Belongs to the N(4)/N(6)-methyltransferase family.</text>
</comment>
<evidence type="ECO:0000256" key="3">
    <source>
        <dbReference type="ARBA" id="ARBA00022603"/>
    </source>
</evidence>
<keyword evidence="10" id="KW-1185">Reference proteome</keyword>
<dbReference type="InterPro" id="IPR029063">
    <property type="entry name" value="SAM-dependent_MTases_sf"/>
</dbReference>
<keyword evidence="6" id="KW-0238">DNA-binding</keyword>
<dbReference type="SUPFAM" id="SSF53335">
    <property type="entry name" value="S-adenosyl-L-methionine-dependent methyltransferases"/>
    <property type="match status" value="1"/>
</dbReference>
<evidence type="ECO:0000256" key="6">
    <source>
        <dbReference type="ARBA" id="ARBA00023125"/>
    </source>
</evidence>
<dbReference type="PRINTS" id="PR00507">
    <property type="entry name" value="N12N6MTFRASE"/>
</dbReference>
<dbReference type="PANTHER" id="PTHR33841">
    <property type="entry name" value="DNA METHYLTRANSFERASE YEEA-RELATED"/>
    <property type="match status" value="1"/>
</dbReference>
<evidence type="ECO:0000256" key="5">
    <source>
        <dbReference type="ARBA" id="ARBA00022747"/>
    </source>
</evidence>
<dbReference type="Proteomes" id="UP000534294">
    <property type="component" value="Unassembled WGS sequence"/>
</dbReference>
<comment type="caution">
    <text evidence="9">The sequence shown here is derived from an EMBL/GenBank/DDBJ whole genome shotgun (WGS) entry which is preliminary data.</text>
</comment>
<sequence>MEKYTAYINTLDAILESIEWGRCVFDNELVHFHLNGGAASELRTLVNRHQLRNSGAFFTGEKLARQMVQLIAPKNYGDTSAWDPNCGAGDLLLRWSERLRLINGDLEATLLHWEKRLYGVEIHPEFLQVAKRRLILAAVSRGAKLKHGQLVPDNFFKGLICHDLLHGDMCIPDKAVILMNPPFTMIETPEDCYNWSSGKVAFAAVAFLNCLKLARSGQQIIAILPDVLRSGSRYERWRKLVSQYASSAKVKVVGRFSNEADVDVFILHAISGKAGHTNIVWFQQSSRQDTHALGDICEVRVGTVVPHRHTQEGPKVAYLTTADSPPWRELKNLASTIRYSGTCVNGPFLAVRRTSSPSDINRAITTIINYSGSVAVENHLITLRPLDGKIQTCRRIQKHLRSEKVREWLDGRIRCRHLTVSSLREIPISPNDCP</sequence>
<protein>
    <recommendedName>
        <fullName evidence="2">site-specific DNA-methyltransferase (adenine-specific)</fullName>
        <ecNumber evidence="2">2.1.1.72</ecNumber>
    </recommendedName>
</protein>
<dbReference type="Gene3D" id="3.40.50.150">
    <property type="entry name" value="Vaccinia Virus protein VP39"/>
    <property type="match status" value="1"/>
</dbReference>
<keyword evidence="4" id="KW-0808">Transferase</keyword>
<gene>
    <name evidence="9" type="ORF">HNQ64_000658</name>
</gene>
<dbReference type="EC" id="2.1.1.72" evidence="2"/>
<evidence type="ECO:0000256" key="4">
    <source>
        <dbReference type="ARBA" id="ARBA00022679"/>
    </source>
</evidence>
<dbReference type="GO" id="GO:0009007">
    <property type="term" value="F:site-specific DNA-methyltransferase (adenine-specific) activity"/>
    <property type="evidence" value="ECO:0007669"/>
    <property type="project" value="UniProtKB-EC"/>
</dbReference>
<dbReference type="GO" id="GO:0032259">
    <property type="term" value="P:methylation"/>
    <property type="evidence" value="ECO:0007669"/>
    <property type="project" value="UniProtKB-KW"/>
</dbReference>
<evidence type="ECO:0000259" key="8">
    <source>
        <dbReference type="Pfam" id="PF02384"/>
    </source>
</evidence>
<keyword evidence="5" id="KW-0680">Restriction system</keyword>
<evidence type="ECO:0000256" key="7">
    <source>
        <dbReference type="ARBA" id="ARBA00047942"/>
    </source>
</evidence>
<dbReference type="RefSeq" id="WP_184205295.1">
    <property type="nucleotide sequence ID" value="NZ_JACHIF010000001.1"/>
</dbReference>
<dbReference type="GO" id="GO:0008170">
    <property type="term" value="F:N-methyltransferase activity"/>
    <property type="evidence" value="ECO:0007669"/>
    <property type="project" value="InterPro"/>
</dbReference>
<evidence type="ECO:0000313" key="9">
    <source>
        <dbReference type="EMBL" id="MBB5036424.1"/>
    </source>
</evidence>
<evidence type="ECO:0000313" key="10">
    <source>
        <dbReference type="Proteomes" id="UP000534294"/>
    </source>
</evidence>
<dbReference type="AlphaFoldDB" id="A0A7W8DND2"/>
<feature type="domain" description="DNA methylase adenine-specific" evidence="8">
    <location>
        <begin position="51"/>
        <end position="284"/>
    </location>
</feature>
<organism evidence="9 10">
    <name type="scientific">Prosthecobacter dejongeii</name>
    <dbReference type="NCBI Taxonomy" id="48465"/>
    <lineage>
        <taxon>Bacteria</taxon>
        <taxon>Pseudomonadati</taxon>
        <taxon>Verrucomicrobiota</taxon>
        <taxon>Verrucomicrobiia</taxon>
        <taxon>Verrucomicrobiales</taxon>
        <taxon>Verrucomicrobiaceae</taxon>
        <taxon>Prosthecobacter</taxon>
    </lineage>
</organism>
<reference evidence="9 10" key="1">
    <citation type="submission" date="2020-08" db="EMBL/GenBank/DDBJ databases">
        <title>Genomic Encyclopedia of Type Strains, Phase IV (KMG-IV): sequencing the most valuable type-strain genomes for metagenomic binning, comparative biology and taxonomic classification.</title>
        <authorList>
            <person name="Goeker M."/>
        </authorList>
    </citation>
    <scope>NUCLEOTIDE SEQUENCE [LARGE SCALE GENOMIC DNA]</scope>
    <source>
        <strain evidence="9 10">DSM 12251</strain>
    </source>
</reference>
<keyword evidence="3" id="KW-0489">Methyltransferase</keyword>
<dbReference type="InterPro" id="IPR050953">
    <property type="entry name" value="N4_N6_ade-DNA_methylase"/>
</dbReference>
<dbReference type="PANTHER" id="PTHR33841:SF6">
    <property type="entry name" value="TYPE II METHYLTRANSFERASE M.HINDII"/>
    <property type="match status" value="1"/>
</dbReference>
<dbReference type="EMBL" id="JACHIF010000001">
    <property type="protein sequence ID" value="MBB5036424.1"/>
    <property type="molecule type" value="Genomic_DNA"/>
</dbReference>
<accession>A0A7W8DND2</accession>
<proteinExistence type="inferred from homology"/>
<dbReference type="GO" id="GO:0003677">
    <property type="term" value="F:DNA binding"/>
    <property type="evidence" value="ECO:0007669"/>
    <property type="project" value="UniProtKB-KW"/>
</dbReference>
<name>A0A7W8DND2_9BACT</name>
<dbReference type="InterPro" id="IPR003356">
    <property type="entry name" value="DNA_methylase_A-5"/>
</dbReference>
<evidence type="ECO:0000256" key="2">
    <source>
        <dbReference type="ARBA" id="ARBA00011900"/>
    </source>
</evidence>
<dbReference type="Pfam" id="PF02384">
    <property type="entry name" value="N6_Mtase"/>
    <property type="match status" value="1"/>
</dbReference>
<dbReference type="GO" id="GO:0009307">
    <property type="term" value="P:DNA restriction-modification system"/>
    <property type="evidence" value="ECO:0007669"/>
    <property type="project" value="UniProtKB-KW"/>
</dbReference>